<feature type="region of interest" description="Disordered" evidence="1">
    <location>
        <begin position="52"/>
        <end position="82"/>
    </location>
</feature>
<keyword evidence="3" id="KW-1185">Reference proteome</keyword>
<dbReference type="AlphaFoldDB" id="A0A8H2ZUI2"/>
<accession>A0A8H2ZUI2</accession>
<name>A0A8H2ZUI2_9HELO</name>
<gene>
    <name evidence="2" type="ORF">SCLTRI_LOCUS8770</name>
</gene>
<proteinExistence type="predicted"/>
<comment type="caution">
    <text evidence="2">The sequence shown here is derived from an EMBL/GenBank/DDBJ whole genome shotgun (WGS) entry which is preliminary data.</text>
</comment>
<evidence type="ECO:0000256" key="1">
    <source>
        <dbReference type="SAM" id="MobiDB-lite"/>
    </source>
</evidence>
<dbReference type="OrthoDB" id="4232400at2759"/>
<sequence>MSSSNDKPRQSDYAWLKNNGWESNHHFMHSYGLKPGETGAYEEGKAILTAVRGADDREKAAASRGQSGNSYQSHGNDGSAKN</sequence>
<feature type="compositionally biased region" description="Polar residues" evidence="1">
    <location>
        <begin position="64"/>
        <end position="82"/>
    </location>
</feature>
<dbReference type="EMBL" id="CAJHIA010000033">
    <property type="protein sequence ID" value="CAD6448977.1"/>
    <property type="molecule type" value="Genomic_DNA"/>
</dbReference>
<protein>
    <submittedName>
        <fullName evidence="2">2a1dc002-7f67-472c-af21-b0b12fc2a399</fullName>
    </submittedName>
</protein>
<evidence type="ECO:0000313" key="3">
    <source>
        <dbReference type="Proteomes" id="UP000624404"/>
    </source>
</evidence>
<organism evidence="2 3">
    <name type="scientific">Sclerotinia trifoliorum</name>
    <dbReference type="NCBI Taxonomy" id="28548"/>
    <lineage>
        <taxon>Eukaryota</taxon>
        <taxon>Fungi</taxon>
        <taxon>Dikarya</taxon>
        <taxon>Ascomycota</taxon>
        <taxon>Pezizomycotina</taxon>
        <taxon>Leotiomycetes</taxon>
        <taxon>Helotiales</taxon>
        <taxon>Sclerotiniaceae</taxon>
        <taxon>Sclerotinia</taxon>
    </lineage>
</organism>
<dbReference type="Proteomes" id="UP000624404">
    <property type="component" value="Unassembled WGS sequence"/>
</dbReference>
<reference evidence="2" key="1">
    <citation type="submission" date="2020-10" db="EMBL/GenBank/DDBJ databases">
        <authorList>
            <person name="Kusch S."/>
        </authorList>
    </citation>
    <scope>NUCLEOTIDE SEQUENCE</scope>
    <source>
        <strain evidence="2">SwB9</strain>
    </source>
</reference>
<evidence type="ECO:0000313" key="2">
    <source>
        <dbReference type="EMBL" id="CAD6448977.1"/>
    </source>
</evidence>